<sequence>MRNFSVVTPRPPWALGPVLWVVAGQLSQRGSDRVDVWFCLVLRQGVCRLLEDDIPIVAFWFDGWRHGVCCLLEGDMAYVAFPSCRPRRRLTDVTGVLCVSTALAVSGCLPRVEAAVLRRVTLRSCRGRVRAVRCEEEMAKPTRRPQRVHSSRGGRDIRLLHPKHDPLPV</sequence>
<protein>
    <submittedName>
        <fullName evidence="2">Uncharacterized protein</fullName>
    </submittedName>
</protein>
<organism evidence="2 3">
    <name type="scientific">Colocasia esculenta</name>
    <name type="common">Wild taro</name>
    <name type="synonym">Arum esculentum</name>
    <dbReference type="NCBI Taxonomy" id="4460"/>
    <lineage>
        <taxon>Eukaryota</taxon>
        <taxon>Viridiplantae</taxon>
        <taxon>Streptophyta</taxon>
        <taxon>Embryophyta</taxon>
        <taxon>Tracheophyta</taxon>
        <taxon>Spermatophyta</taxon>
        <taxon>Magnoliopsida</taxon>
        <taxon>Liliopsida</taxon>
        <taxon>Araceae</taxon>
        <taxon>Aroideae</taxon>
        <taxon>Colocasieae</taxon>
        <taxon>Colocasia</taxon>
    </lineage>
</organism>
<evidence type="ECO:0000313" key="3">
    <source>
        <dbReference type="Proteomes" id="UP000652761"/>
    </source>
</evidence>
<accession>A0A843UQC8</accession>
<dbReference type="Proteomes" id="UP000652761">
    <property type="component" value="Unassembled WGS sequence"/>
</dbReference>
<evidence type="ECO:0000313" key="2">
    <source>
        <dbReference type="EMBL" id="MQL85775.1"/>
    </source>
</evidence>
<proteinExistence type="predicted"/>
<feature type="region of interest" description="Disordered" evidence="1">
    <location>
        <begin position="137"/>
        <end position="169"/>
    </location>
</feature>
<name>A0A843UQC8_COLES</name>
<keyword evidence="3" id="KW-1185">Reference proteome</keyword>
<gene>
    <name evidence="2" type="ORF">Taro_018293</name>
</gene>
<evidence type="ECO:0000256" key="1">
    <source>
        <dbReference type="SAM" id="MobiDB-lite"/>
    </source>
</evidence>
<comment type="caution">
    <text evidence="2">The sequence shown here is derived from an EMBL/GenBank/DDBJ whole genome shotgun (WGS) entry which is preliminary data.</text>
</comment>
<feature type="compositionally biased region" description="Basic residues" evidence="1">
    <location>
        <begin position="141"/>
        <end position="152"/>
    </location>
</feature>
<reference evidence="2" key="1">
    <citation type="submission" date="2017-07" db="EMBL/GenBank/DDBJ databases">
        <title>Taro Niue Genome Assembly and Annotation.</title>
        <authorList>
            <person name="Atibalentja N."/>
            <person name="Keating K."/>
            <person name="Fields C.J."/>
        </authorList>
    </citation>
    <scope>NUCLEOTIDE SEQUENCE</scope>
    <source>
        <strain evidence="2">Niue_2</strain>
        <tissue evidence="2">Leaf</tissue>
    </source>
</reference>
<dbReference type="EMBL" id="NMUH01000849">
    <property type="protein sequence ID" value="MQL85775.1"/>
    <property type="molecule type" value="Genomic_DNA"/>
</dbReference>
<feature type="compositionally biased region" description="Basic and acidic residues" evidence="1">
    <location>
        <begin position="153"/>
        <end position="169"/>
    </location>
</feature>
<dbReference type="AlphaFoldDB" id="A0A843UQC8"/>